<evidence type="ECO:0000256" key="1">
    <source>
        <dbReference type="SAM" id="Phobius"/>
    </source>
</evidence>
<organism evidence="2 3">
    <name type="scientific">Salipaludibacillus agaradhaerens</name>
    <name type="common">Bacillus agaradhaerens</name>
    <dbReference type="NCBI Taxonomy" id="76935"/>
    <lineage>
        <taxon>Bacteria</taxon>
        <taxon>Bacillati</taxon>
        <taxon>Bacillota</taxon>
        <taxon>Bacilli</taxon>
        <taxon>Bacillales</taxon>
        <taxon>Bacillaceae</taxon>
    </lineage>
</organism>
<keyword evidence="1" id="KW-0472">Membrane</keyword>
<dbReference type="EMBL" id="JABXYM010000001">
    <property type="protein sequence ID" value="MCR6098131.1"/>
    <property type="molecule type" value="Genomic_DNA"/>
</dbReference>
<evidence type="ECO:0000313" key="3">
    <source>
        <dbReference type="Proteomes" id="UP001057753"/>
    </source>
</evidence>
<protein>
    <submittedName>
        <fullName evidence="2">Uncharacterized protein</fullName>
    </submittedName>
</protein>
<comment type="caution">
    <text evidence="2">The sequence shown here is derived from an EMBL/GenBank/DDBJ whole genome shotgun (WGS) entry which is preliminary data.</text>
</comment>
<name>A0A9Q4G057_SALAG</name>
<dbReference type="AlphaFoldDB" id="A0A9Q4G057"/>
<gene>
    <name evidence="2" type="ORF">HXA33_16445</name>
</gene>
<proteinExistence type="predicted"/>
<keyword evidence="3" id="KW-1185">Reference proteome</keyword>
<keyword evidence="1" id="KW-1133">Transmembrane helix</keyword>
<evidence type="ECO:0000313" key="2">
    <source>
        <dbReference type="EMBL" id="MCR6098131.1"/>
    </source>
</evidence>
<keyword evidence="1" id="KW-0812">Transmembrane</keyword>
<accession>A0A9Q4G057</accession>
<dbReference type="RefSeq" id="WP_257822511.1">
    <property type="nucleotide sequence ID" value="NZ_JABXYM010000001.1"/>
</dbReference>
<feature type="transmembrane region" description="Helical" evidence="1">
    <location>
        <begin position="6"/>
        <end position="27"/>
    </location>
</feature>
<dbReference type="Proteomes" id="UP001057753">
    <property type="component" value="Unassembled WGS sequence"/>
</dbReference>
<reference evidence="2" key="1">
    <citation type="submission" date="2020-06" db="EMBL/GenBank/DDBJ databases">
        <title>Insight into the genomes of haloalkaliphilic bacilli from Kenyan soda lakes.</title>
        <authorList>
            <person name="Mwirichia R."/>
            <person name="Villamizar G.C."/>
            <person name="Poehlein A."/>
            <person name="Mugweru J."/>
            <person name="Kipnyargis A."/>
            <person name="Kiplimo D."/>
            <person name="Orwa P."/>
            <person name="Daniel R."/>
        </authorList>
    </citation>
    <scope>NUCLEOTIDE SEQUENCE</scope>
    <source>
        <strain evidence="2">B1096_S55</strain>
    </source>
</reference>
<sequence>MSKKLIKGIAICGGMLLIAVLVIKLVLKDDYQMIEDEVHRFYKMSPVIAHIEIDGRYALAFYERGDWHAGVMEFKKTWFGWEFLSSTTDRVHTDEQFIELTHFSIIQQAVFEKTESVHVELQNGETYSAPIVKGENTYRRWFYYSDTEDLAGAIVTTYDKNGDQLNEVKMPDEPNEGLSGTVD</sequence>